<sequence length="52" mass="5809">MVALGTLTGSCNLFSALKIQVTLLKCLLITTYHSTDFEVHHNWLDPEAFSDI</sequence>
<comment type="similarity">
    <text evidence="3">Belongs to the ALG6/ALG8 glucosyltransferase family.</text>
</comment>
<evidence type="ECO:0000256" key="7">
    <source>
        <dbReference type="ARBA" id="ARBA00022824"/>
    </source>
</evidence>
<evidence type="ECO:0000256" key="5">
    <source>
        <dbReference type="ARBA" id="ARBA00022679"/>
    </source>
</evidence>
<keyword evidence="5" id="KW-0808">Transferase</keyword>
<evidence type="ECO:0000313" key="10">
    <source>
        <dbReference type="Ensembl" id="ENSMMMP00000006471.1"/>
    </source>
</evidence>
<evidence type="ECO:0000256" key="1">
    <source>
        <dbReference type="ARBA" id="ARBA00004477"/>
    </source>
</evidence>
<keyword evidence="4" id="KW-0328">Glycosyltransferase</keyword>
<evidence type="ECO:0000313" key="11">
    <source>
        <dbReference type="Proteomes" id="UP000694407"/>
    </source>
</evidence>
<keyword evidence="11" id="KW-1185">Reference proteome</keyword>
<evidence type="ECO:0000256" key="6">
    <source>
        <dbReference type="ARBA" id="ARBA00022692"/>
    </source>
</evidence>
<keyword evidence="8" id="KW-1133">Transmembrane helix</keyword>
<evidence type="ECO:0000256" key="9">
    <source>
        <dbReference type="ARBA" id="ARBA00023136"/>
    </source>
</evidence>
<keyword evidence="9" id="KW-0472">Membrane</keyword>
<keyword evidence="6" id="KW-0812">Transmembrane</keyword>
<evidence type="ECO:0000256" key="8">
    <source>
        <dbReference type="ARBA" id="ARBA00022989"/>
    </source>
</evidence>
<accession>A0A8C6EPR2</accession>
<reference evidence="10" key="2">
    <citation type="submission" date="2025-09" db="UniProtKB">
        <authorList>
            <consortium name="Ensembl"/>
        </authorList>
    </citation>
    <scope>IDENTIFICATION</scope>
</reference>
<dbReference type="AlphaFoldDB" id="A0A8C6EPR2"/>
<name>A0A8C6EPR2_MARMA</name>
<comment type="pathway">
    <text evidence="2">Protein modification; protein glycosylation.</text>
</comment>
<dbReference type="UniPathway" id="UPA00378"/>
<dbReference type="GO" id="GO:0016758">
    <property type="term" value="F:hexosyltransferase activity"/>
    <property type="evidence" value="ECO:0007669"/>
    <property type="project" value="InterPro"/>
</dbReference>
<protein>
    <submittedName>
        <fullName evidence="10">Uncharacterized protein</fullName>
    </submittedName>
</protein>
<evidence type="ECO:0000256" key="3">
    <source>
        <dbReference type="ARBA" id="ARBA00008715"/>
    </source>
</evidence>
<dbReference type="Proteomes" id="UP000694407">
    <property type="component" value="Unplaced"/>
</dbReference>
<comment type="subcellular location">
    <subcellularLocation>
        <location evidence="1">Endoplasmic reticulum membrane</location>
        <topology evidence="1">Multi-pass membrane protein</topology>
    </subcellularLocation>
</comment>
<dbReference type="GO" id="GO:0005789">
    <property type="term" value="C:endoplasmic reticulum membrane"/>
    <property type="evidence" value="ECO:0007669"/>
    <property type="project" value="UniProtKB-SubCell"/>
</dbReference>
<dbReference type="Ensembl" id="ENSMMMT00000007350.1">
    <property type="protein sequence ID" value="ENSMMMP00000006471.1"/>
    <property type="gene ID" value="ENSMMMG00000005811.1"/>
</dbReference>
<evidence type="ECO:0000256" key="4">
    <source>
        <dbReference type="ARBA" id="ARBA00022676"/>
    </source>
</evidence>
<dbReference type="GeneTree" id="ENSGT00960000189947"/>
<organism evidence="10 11">
    <name type="scientific">Marmota marmota marmota</name>
    <name type="common">Alpine marmot</name>
    <dbReference type="NCBI Taxonomy" id="9994"/>
    <lineage>
        <taxon>Eukaryota</taxon>
        <taxon>Metazoa</taxon>
        <taxon>Chordata</taxon>
        <taxon>Craniata</taxon>
        <taxon>Vertebrata</taxon>
        <taxon>Euteleostomi</taxon>
        <taxon>Mammalia</taxon>
        <taxon>Eutheria</taxon>
        <taxon>Euarchontoglires</taxon>
        <taxon>Glires</taxon>
        <taxon>Rodentia</taxon>
        <taxon>Sciuromorpha</taxon>
        <taxon>Sciuridae</taxon>
        <taxon>Xerinae</taxon>
        <taxon>Marmotini</taxon>
        <taxon>Marmota</taxon>
    </lineage>
</organism>
<proteinExistence type="inferred from homology"/>
<dbReference type="InterPro" id="IPR004856">
    <property type="entry name" value="Glyco_trans_ALG6/ALG8"/>
</dbReference>
<dbReference type="Pfam" id="PF03155">
    <property type="entry name" value="Alg6_Alg8"/>
    <property type="match status" value="1"/>
</dbReference>
<reference evidence="10" key="1">
    <citation type="submission" date="2025-08" db="UniProtKB">
        <authorList>
            <consortium name="Ensembl"/>
        </authorList>
    </citation>
    <scope>IDENTIFICATION</scope>
</reference>
<evidence type="ECO:0000256" key="2">
    <source>
        <dbReference type="ARBA" id="ARBA00004922"/>
    </source>
</evidence>
<keyword evidence="7" id="KW-0256">Endoplasmic reticulum</keyword>